<feature type="signal peptide" evidence="4">
    <location>
        <begin position="1"/>
        <end position="28"/>
    </location>
</feature>
<proteinExistence type="predicted"/>
<dbReference type="EMBL" id="JAIPUX010000035">
    <property type="protein sequence ID" value="KAH0631442.1"/>
    <property type="molecule type" value="Genomic_DNA"/>
</dbReference>
<dbReference type="SUPFAM" id="SSF57302">
    <property type="entry name" value="Snake toxin-like"/>
    <property type="match status" value="1"/>
</dbReference>
<evidence type="ECO:0000313" key="7">
    <source>
        <dbReference type="Proteomes" id="UP000826234"/>
    </source>
</evidence>
<evidence type="ECO:0000256" key="4">
    <source>
        <dbReference type="SAM" id="SignalP"/>
    </source>
</evidence>
<dbReference type="InterPro" id="IPR016054">
    <property type="entry name" value="LY6_UPA_recep-like"/>
</dbReference>
<comment type="caution">
    <text evidence="6">The sequence shown here is derived from an EMBL/GenBank/DDBJ whole genome shotgun (WGS) entry which is preliminary data.</text>
</comment>
<name>A0ABQ7TPN7_PHRPL</name>
<keyword evidence="7" id="KW-1185">Reference proteome</keyword>
<organism evidence="6 7">
    <name type="scientific">Phrynosoma platyrhinos</name>
    <name type="common">Desert horned lizard</name>
    <dbReference type="NCBI Taxonomy" id="52577"/>
    <lineage>
        <taxon>Eukaryota</taxon>
        <taxon>Metazoa</taxon>
        <taxon>Chordata</taxon>
        <taxon>Craniata</taxon>
        <taxon>Vertebrata</taxon>
        <taxon>Euteleostomi</taxon>
        <taxon>Lepidosauria</taxon>
        <taxon>Squamata</taxon>
        <taxon>Bifurcata</taxon>
        <taxon>Unidentata</taxon>
        <taxon>Episquamata</taxon>
        <taxon>Toxicofera</taxon>
        <taxon>Iguania</taxon>
        <taxon>Phrynosomatidae</taxon>
        <taxon>Phrynosomatinae</taxon>
        <taxon>Phrynosoma</taxon>
    </lineage>
</organism>
<dbReference type="Proteomes" id="UP000826234">
    <property type="component" value="Unassembled WGS sequence"/>
</dbReference>
<keyword evidence="2" id="KW-0964">Secreted</keyword>
<sequence length="165" mass="18360">MGSKRTKNFQMFLSFYIISILFATGVCLQCEQCSSSTESCIGTPHVCRKSENACMILTMETTIGNDKWLATYKGCTELKYCLPSPMSFTFPSQRRRKAATCCRKDLCNSGKVTQGKIYNHAKRGCGTKHACMNEPRIFGVPGLYMEIVKSPQCTPAPKILTKIGK</sequence>
<dbReference type="Pfam" id="PF00021">
    <property type="entry name" value="UPAR_LY6"/>
    <property type="match status" value="1"/>
</dbReference>
<dbReference type="PANTHER" id="PTHR20914">
    <property type="entry name" value="LY6/PLAUR DOMAIN-CONTAINING PROTEIN 8"/>
    <property type="match status" value="1"/>
</dbReference>
<evidence type="ECO:0000259" key="5">
    <source>
        <dbReference type="Pfam" id="PF00021"/>
    </source>
</evidence>
<accession>A0ABQ7TPN7</accession>
<dbReference type="Gene3D" id="2.10.60.10">
    <property type="entry name" value="CD59"/>
    <property type="match status" value="1"/>
</dbReference>
<evidence type="ECO:0000313" key="6">
    <source>
        <dbReference type="EMBL" id="KAH0631442.1"/>
    </source>
</evidence>
<evidence type="ECO:0000256" key="1">
    <source>
        <dbReference type="ARBA" id="ARBA00004613"/>
    </source>
</evidence>
<evidence type="ECO:0000256" key="2">
    <source>
        <dbReference type="ARBA" id="ARBA00022525"/>
    </source>
</evidence>
<dbReference type="CDD" id="cd23571">
    <property type="entry name" value="TFP_LU_ECD_PINLYP_rpt1"/>
    <property type="match status" value="1"/>
</dbReference>
<keyword evidence="3" id="KW-1015">Disulfide bond</keyword>
<keyword evidence="4" id="KW-0732">Signal</keyword>
<comment type="subcellular location">
    <subcellularLocation>
        <location evidence="1">Secreted</location>
    </subcellularLocation>
</comment>
<feature type="domain" description="UPAR/Ly6" evidence="5">
    <location>
        <begin position="28"/>
        <end position="109"/>
    </location>
</feature>
<protein>
    <recommendedName>
        <fullName evidence="5">UPAR/Ly6 domain-containing protein</fullName>
    </recommendedName>
</protein>
<dbReference type="InterPro" id="IPR045860">
    <property type="entry name" value="Snake_toxin-like_sf"/>
</dbReference>
<feature type="chain" id="PRO_5046418309" description="UPAR/Ly6 domain-containing protein" evidence="4">
    <location>
        <begin position="29"/>
        <end position="165"/>
    </location>
</feature>
<dbReference type="PANTHER" id="PTHR20914:SF9">
    <property type="entry name" value="COILED, ISOFORM A"/>
    <property type="match status" value="1"/>
</dbReference>
<reference evidence="6 7" key="1">
    <citation type="journal article" date="2022" name="Gigascience">
        <title>A chromosome-level genome assembly and annotation of the desert horned lizard, Phrynosoma platyrhinos, provides insight into chromosomal rearrangements among reptiles.</title>
        <authorList>
            <person name="Koochekian N."/>
            <person name="Ascanio A."/>
            <person name="Farleigh K."/>
            <person name="Card D.C."/>
            <person name="Schield D.R."/>
            <person name="Castoe T.A."/>
            <person name="Jezkova T."/>
        </authorList>
    </citation>
    <scope>NUCLEOTIDE SEQUENCE [LARGE SCALE GENOMIC DNA]</scope>
    <source>
        <strain evidence="6">NK-2021</strain>
    </source>
</reference>
<evidence type="ECO:0000256" key="3">
    <source>
        <dbReference type="ARBA" id="ARBA00023157"/>
    </source>
</evidence>
<gene>
    <name evidence="6" type="ORF">JD844_005768</name>
</gene>
<dbReference type="InterPro" id="IPR050918">
    <property type="entry name" value="CNF-like_PLA2_Inhibitor"/>
</dbReference>